<sequence>MRSCTFRLLVCFAFLVATFGVASAKSQDFIHVNILPPENPAGSALLGSHTLNGISQDGAVYRQASASFYGPAFAPPSRGKPVTKCKVPVCAPPPCAPVCKTCCVLPLRMPGQFELSTQVFFPHVRGTFQWPGTVLGVPASEVAFSDVGIPSHATLLEYSAKYQIAPRWALYYSIMPIELSGTKVAEKSFWFGQWFYPIGTQVHGKWQFTYQRVGLMFQPILNPAAAVSLYAGWTFNEQRVSIKSSVCSGRGSTIDRTRNMVNSGIEIQRCLRTLPNGSTFACDNKAEVIWLDGAFGYDIQAGMRFSVPLGYGRWGYAKGGYRLLNLNEDRDDLRLDSSFEGGFVEGGIIF</sequence>
<evidence type="ECO:0008006" key="4">
    <source>
        <dbReference type="Google" id="ProtNLM"/>
    </source>
</evidence>
<dbReference type="EMBL" id="CP003360">
    <property type="protein sequence ID" value="AFM27663.1"/>
    <property type="molecule type" value="Genomic_DNA"/>
</dbReference>
<accession>I4CDM2</accession>
<reference evidence="3" key="1">
    <citation type="submission" date="2012-06" db="EMBL/GenBank/DDBJ databases">
        <title>Complete sequence of chromosome of Desulfomonile tiedjei DSM 6799.</title>
        <authorList>
            <person name="Lucas S."/>
            <person name="Copeland A."/>
            <person name="Lapidus A."/>
            <person name="Glavina del Rio T."/>
            <person name="Dalin E."/>
            <person name="Tice H."/>
            <person name="Bruce D."/>
            <person name="Goodwin L."/>
            <person name="Pitluck S."/>
            <person name="Peters L."/>
            <person name="Ovchinnikova G."/>
            <person name="Zeytun A."/>
            <person name="Lu M."/>
            <person name="Kyrpides N."/>
            <person name="Mavromatis K."/>
            <person name="Ivanova N."/>
            <person name="Brettin T."/>
            <person name="Detter J.C."/>
            <person name="Han C."/>
            <person name="Larimer F."/>
            <person name="Land M."/>
            <person name="Hauser L."/>
            <person name="Markowitz V."/>
            <person name="Cheng J.-F."/>
            <person name="Hugenholtz P."/>
            <person name="Woyke T."/>
            <person name="Wu D."/>
            <person name="Spring S."/>
            <person name="Schroeder M."/>
            <person name="Brambilla E."/>
            <person name="Klenk H.-P."/>
            <person name="Eisen J.A."/>
        </authorList>
    </citation>
    <scope>NUCLEOTIDE SEQUENCE [LARGE SCALE GENOMIC DNA]</scope>
    <source>
        <strain evidence="3">ATCC 49306 / DSM 6799 / DCB-1</strain>
    </source>
</reference>
<dbReference type="HOGENOM" id="CLU_067051_0_0_7"/>
<dbReference type="KEGG" id="dti:Desti_5053"/>
<evidence type="ECO:0000256" key="1">
    <source>
        <dbReference type="SAM" id="SignalP"/>
    </source>
</evidence>
<organism evidence="2 3">
    <name type="scientific">Desulfomonile tiedjei (strain ATCC 49306 / DSM 6799 / DCB-1)</name>
    <dbReference type="NCBI Taxonomy" id="706587"/>
    <lineage>
        <taxon>Bacteria</taxon>
        <taxon>Pseudomonadati</taxon>
        <taxon>Thermodesulfobacteriota</taxon>
        <taxon>Desulfomonilia</taxon>
        <taxon>Desulfomonilales</taxon>
        <taxon>Desulfomonilaceae</taxon>
        <taxon>Desulfomonile</taxon>
    </lineage>
</organism>
<dbReference type="Proteomes" id="UP000006055">
    <property type="component" value="Chromosome"/>
</dbReference>
<evidence type="ECO:0000313" key="2">
    <source>
        <dbReference type="EMBL" id="AFM27663.1"/>
    </source>
</evidence>
<gene>
    <name evidence="2" type="ordered locus">Desti_5053</name>
</gene>
<dbReference type="AlphaFoldDB" id="I4CDM2"/>
<keyword evidence="3" id="KW-1185">Reference proteome</keyword>
<dbReference type="RefSeq" id="WP_014812766.1">
    <property type="nucleotide sequence ID" value="NC_018025.1"/>
</dbReference>
<feature type="signal peptide" evidence="1">
    <location>
        <begin position="1"/>
        <end position="24"/>
    </location>
</feature>
<evidence type="ECO:0000313" key="3">
    <source>
        <dbReference type="Proteomes" id="UP000006055"/>
    </source>
</evidence>
<feature type="chain" id="PRO_5003687281" description="Secreted protein" evidence="1">
    <location>
        <begin position="25"/>
        <end position="350"/>
    </location>
</feature>
<protein>
    <recommendedName>
        <fullName evidence="4">Secreted protein</fullName>
    </recommendedName>
</protein>
<name>I4CDM2_DESTA</name>
<proteinExistence type="predicted"/>
<keyword evidence="1" id="KW-0732">Signal</keyword>